<dbReference type="PANTHER" id="PTHR33840:SF1">
    <property type="entry name" value="TLE1 PHOSPHOLIPASE DOMAIN-CONTAINING PROTEIN"/>
    <property type="match status" value="1"/>
</dbReference>
<dbReference type="Proteomes" id="UP000293331">
    <property type="component" value="Unassembled WGS sequence"/>
</dbReference>
<organism evidence="2 3">
    <name type="scientific">Mucilaginibacter terrigena</name>
    <dbReference type="NCBI Taxonomy" id="2492395"/>
    <lineage>
        <taxon>Bacteria</taxon>
        <taxon>Pseudomonadati</taxon>
        <taxon>Bacteroidota</taxon>
        <taxon>Sphingobacteriia</taxon>
        <taxon>Sphingobacteriales</taxon>
        <taxon>Sphingobacteriaceae</taxon>
        <taxon>Mucilaginibacter</taxon>
    </lineage>
</organism>
<sequence>MKRIIVCSDGTWNKPGDVCEGEIVRTNVQKIFEAICNEDDKHVKQIKFYDQGVGSSGTWLSRKIDGATGRGLDDNILDAYKFIIWNYEIGDEIYLFGFSRGAYTVRSLAGLIRTAGLVKNNNLRLIQEAYDMYRDRSTRSKHPDGEDAETFRKKHSQPEVRIKFIGVWDTVGALGVPVKGFYNKKRYEFHDTTLSSYVDYAYHALAIDERRKSFVPTLWQQSKNVQENDIKQVFEQRWFVGVHSNIGGGYPDEGLSDITLEWMIAKAKGAGLSFEEGYIAEEVRPNIRGRLYKSNTLPFSLLGQFIRKLLRKPRANDSVHPTVFHRIDANIGYQPVNVKDNMRENIKN</sequence>
<accession>A0A4Q5LS24</accession>
<dbReference type="RefSeq" id="WP_129874914.1">
    <property type="nucleotide sequence ID" value="NZ_SEWG01000001.1"/>
</dbReference>
<evidence type="ECO:0000313" key="3">
    <source>
        <dbReference type="Proteomes" id="UP000293331"/>
    </source>
</evidence>
<dbReference type="Pfam" id="PF09994">
    <property type="entry name" value="T6SS_Tle1-like_cat"/>
    <property type="match status" value="1"/>
</dbReference>
<reference evidence="2 3" key="1">
    <citation type="submission" date="2019-02" db="EMBL/GenBank/DDBJ databases">
        <title>Bacterial novel species Mucilaginibacter sp. 17JY9-4 isolated from soil.</title>
        <authorList>
            <person name="Jung H.-Y."/>
        </authorList>
    </citation>
    <scope>NUCLEOTIDE SEQUENCE [LARGE SCALE GENOMIC DNA]</scope>
    <source>
        <strain evidence="2 3">17JY9-4</strain>
    </source>
</reference>
<dbReference type="EMBL" id="SEWG01000001">
    <property type="protein sequence ID" value="RYU92183.1"/>
    <property type="molecule type" value="Genomic_DNA"/>
</dbReference>
<evidence type="ECO:0000313" key="2">
    <source>
        <dbReference type="EMBL" id="RYU92183.1"/>
    </source>
</evidence>
<comment type="caution">
    <text evidence="2">The sequence shown here is derived from an EMBL/GenBank/DDBJ whole genome shotgun (WGS) entry which is preliminary data.</text>
</comment>
<gene>
    <name evidence="2" type="ORF">EWM62_01750</name>
</gene>
<dbReference type="PANTHER" id="PTHR33840">
    <property type="match status" value="1"/>
</dbReference>
<proteinExistence type="predicted"/>
<feature type="domain" description="T6SS Phospholipase effector Tle1-like catalytic" evidence="1">
    <location>
        <begin position="2"/>
        <end position="265"/>
    </location>
</feature>
<protein>
    <submittedName>
        <fullName evidence="2">DUF2235 domain-containing protein</fullName>
    </submittedName>
</protein>
<dbReference type="InterPro" id="IPR018712">
    <property type="entry name" value="Tle1-like_cat"/>
</dbReference>
<name>A0A4Q5LS24_9SPHI</name>
<keyword evidence="3" id="KW-1185">Reference proteome</keyword>
<evidence type="ECO:0000259" key="1">
    <source>
        <dbReference type="Pfam" id="PF09994"/>
    </source>
</evidence>
<dbReference type="OrthoDB" id="4378831at2"/>
<dbReference type="AlphaFoldDB" id="A0A4Q5LS24"/>